<protein>
    <submittedName>
        <fullName evidence="2">Putative membrane protein</fullName>
    </submittedName>
</protein>
<evidence type="ECO:0000313" key="3">
    <source>
        <dbReference type="Proteomes" id="UP000032417"/>
    </source>
</evidence>
<evidence type="ECO:0000313" key="2">
    <source>
        <dbReference type="EMBL" id="CEA16677.1"/>
    </source>
</evidence>
<dbReference type="InterPro" id="IPR021215">
    <property type="entry name" value="DUF2752"/>
</dbReference>
<feature type="transmembrane region" description="Helical" evidence="1">
    <location>
        <begin position="59"/>
        <end position="76"/>
    </location>
</feature>
<keyword evidence="1" id="KW-1133">Transmembrane helix</keyword>
<dbReference type="EMBL" id="LN515532">
    <property type="protein sequence ID" value="CEA16677.1"/>
    <property type="molecule type" value="Genomic_DNA"/>
</dbReference>
<evidence type="ECO:0000256" key="1">
    <source>
        <dbReference type="SAM" id="Phobius"/>
    </source>
</evidence>
<dbReference type="HOGENOM" id="CLU_098258_2_1_10"/>
<dbReference type="AlphaFoldDB" id="A0A098C429"/>
<keyword evidence="1" id="KW-0812">Transmembrane</keyword>
<name>A0A098C429_9BACT</name>
<proteinExistence type="predicted"/>
<sequence>MVLLLMAALYLFYNLNPETEPIFPKCPFLVLTGYECPGCGTQRAIHQLLHLNIASALKYNAFMVFALPYVFMGIYMEHLGGKKRNKRLFRILFGRYSAVVILVIIILFWILRNCHFSIFP</sequence>
<dbReference type="Pfam" id="PF10825">
    <property type="entry name" value="DUF2752"/>
    <property type="match status" value="1"/>
</dbReference>
<dbReference type="KEGG" id="pbt:ING2E5B_1940"/>
<feature type="transmembrane region" description="Helical" evidence="1">
    <location>
        <begin position="88"/>
        <end position="111"/>
    </location>
</feature>
<gene>
    <name evidence="2" type="ORF">ING2E5B_1940</name>
</gene>
<keyword evidence="3" id="KW-1185">Reference proteome</keyword>
<reference evidence="2 3" key="1">
    <citation type="submission" date="2014-08" db="EMBL/GenBank/DDBJ databases">
        <authorList>
            <person name="Wibberg D."/>
        </authorList>
    </citation>
    <scope>NUCLEOTIDE SEQUENCE [LARGE SCALE GENOMIC DNA]</scope>
    <source>
        <strain evidence="3">ING2-E5B</strain>
    </source>
</reference>
<organism evidence="2 3">
    <name type="scientific">Fermentimonas caenicola</name>
    <dbReference type="NCBI Taxonomy" id="1562970"/>
    <lineage>
        <taxon>Bacteria</taxon>
        <taxon>Pseudomonadati</taxon>
        <taxon>Bacteroidota</taxon>
        <taxon>Bacteroidia</taxon>
        <taxon>Bacteroidales</taxon>
        <taxon>Dysgonomonadaceae</taxon>
        <taxon>Fermentimonas</taxon>
    </lineage>
</organism>
<dbReference type="STRING" id="1562970.ING2E5B_1940"/>
<dbReference type="Proteomes" id="UP000032417">
    <property type="component" value="Chromosome 1"/>
</dbReference>
<keyword evidence="1" id="KW-0472">Membrane</keyword>
<accession>A0A098C429</accession>